<dbReference type="Pfam" id="PF00271">
    <property type="entry name" value="Helicase_C"/>
    <property type="match status" value="1"/>
</dbReference>
<dbReference type="PROSITE" id="PS50142">
    <property type="entry name" value="RNASE_3_2"/>
    <property type="match status" value="2"/>
</dbReference>
<keyword evidence="5" id="KW-0479">Metal-binding</keyword>
<dbReference type="SMART" id="SM00487">
    <property type="entry name" value="DEXDc"/>
    <property type="match status" value="1"/>
</dbReference>
<dbReference type="GO" id="GO:0005524">
    <property type="term" value="F:ATP binding"/>
    <property type="evidence" value="ECO:0007669"/>
    <property type="project" value="UniProtKB-KW"/>
</dbReference>
<evidence type="ECO:0000259" key="23">
    <source>
        <dbReference type="PROSITE" id="PS51192"/>
    </source>
</evidence>
<comment type="cofactor">
    <cofactor evidence="2">
        <name>Mg(2+)</name>
        <dbReference type="ChEBI" id="CHEBI:18420"/>
    </cofactor>
</comment>
<dbReference type="Gene3D" id="3.30.160.380">
    <property type="entry name" value="Dicer dimerisation domain"/>
    <property type="match status" value="1"/>
</dbReference>
<evidence type="ECO:0000256" key="10">
    <source>
        <dbReference type="ARBA" id="ARBA00022833"/>
    </source>
</evidence>
<keyword evidence="7" id="KW-0547">Nucleotide-binding</keyword>
<dbReference type="EMBL" id="ML978122">
    <property type="protein sequence ID" value="KAF2103329.1"/>
    <property type="molecule type" value="Genomic_DNA"/>
</dbReference>
<evidence type="ECO:0000256" key="18">
    <source>
        <dbReference type="PROSITE-ProRule" id="PRU00657"/>
    </source>
</evidence>
<dbReference type="InterPro" id="IPR014001">
    <property type="entry name" value="Helicase_ATP-bd"/>
</dbReference>
<evidence type="ECO:0000256" key="12">
    <source>
        <dbReference type="ARBA" id="ARBA00022842"/>
    </source>
</evidence>
<evidence type="ECO:0000259" key="24">
    <source>
        <dbReference type="PROSITE" id="PS51194"/>
    </source>
</evidence>
<keyword evidence="4" id="KW-0930">Antiviral protein</keyword>
<evidence type="ECO:0000256" key="15">
    <source>
        <dbReference type="ARBA" id="ARBA00023211"/>
    </source>
</evidence>
<dbReference type="Gene3D" id="1.20.1320.30">
    <property type="match status" value="1"/>
</dbReference>
<evidence type="ECO:0000256" key="16">
    <source>
        <dbReference type="ARBA" id="ARBA00025403"/>
    </source>
</evidence>
<dbReference type="GO" id="GO:0051607">
    <property type="term" value="P:defense response to virus"/>
    <property type="evidence" value="ECO:0007669"/>
    <property type="project" value="UniProtKB-KW"/>
</dbReference>
<evidence type="ECO:0000256" key="14">
    <source>
        <dbReference type="ARBA" id="ARBA00023118"/>
    </source>
</evidence>
<evidence type="ECO:0000313" key="26">
    <source>
        <dbReference type="EMBL" id="KAF2103329.1"/>
    </source>
</evidence>
<dbReference type="InterPro" id="IPR000999">
    <property type="entry name" value="RNase_III_dom"/>
</dbReference>
<evidence type="ECO:0000256" key="8">
    <source>
        <dbReference type="ARBA" id="ARBA00022801"/>
    </source>
</evidence>
<dbReference type="GO" id="GO:0004386">
    <property type="term" value="F:helicase activity"/>
    <property type="evidence" value="ECO:0007669"/>
    <property type="project" value="UniProtKB-KW"/>
</dbReference>
<gene>
    <name evidence="26" type="ORF">NA57DRAFT_52855</name>
</gene>
<dbReference type="PROSITE" id="PS51194">
    <property type="entry name" value="HELICASE_CTER"/>
    <property type="match status" value="1"/>
</dbReference>
<dbReference type="PANTHER" id="PTHR14950:SF62">
    <property type="entry name" value="DICER-LIKE PROTEIN 1"/>
    <property type="match status" value="1"/>
</dbReference>
<dbReference type="SUPFAM" id="SSF69065">
    <property type="entry name" value="RNase III domain-like"/>
    <property type="match status" value="2"/>
</dbReference>
<evidence type="ECO:0000313" key="27">
    <source>
        <dbReference type="Proteomes" id="UP000799772"/>
    </source>
</evidence>
<dbReference type="InterPro" id="IPR005034">
    <property type="entry name" value="Dicer_dimerisation"/>
</dbReference>
<dbReference type="Proteomes" id="UP000799772">
    <property type="component" value="Unassembled WGS sequence"/>
</dbReference>
<feature type="domain" description="PAZ" evidence="22">
    <location>
        <begin position="870"/>
        <end position="993"/>
    </location>
</feature>
<dbReference type="InterPro" id="IPR056755">
    <property type="entry name" value="DSRM_2"/>
</dbReference>
<evidence type="ECO:0000256" key="2">
    <source>
        <dbReference type="ARBA" id="ARBA00001946"/>
    </source>
</evidence>
<proteinExistence type="inferred from homology"/>
<dbReference type="PROSITE" id="PS51327">
    <property type="entry name" value="DICER_DSRBF"/>
    <property type="match status" value="1"/>
</dbReference>
<dbReference type="PANTHER" id="PTHR14950">
    <property type="entry name" value="DICER-RELATED"/>
    <property type="match status" value="1"/>
</dbReference>
<keyword evidence="12" id="KW-0460">Magnesium</keyword>
<keyword evidence="6" id="KW-0677">Repeat</keyword>
<evidence type="ECO:0000256" key="13">
    <source>
        <dbReference type="ARBA" id="ARBA00022884"/>
    </source>
</evidence>
<dbReference type="GO" id="GO:0005634">
    <property type="term" value="C:nucleus"/>
    <property type="evidence" value="ECO:0007669"/>
    <property type="project" value="TreeGrafter"/>
</dbReference>
<dbReference type="PROSITE" id="PS51192">
    <property type="entry name" value="HELICASE_ATP_BIND_1"/>
    <property type="match status" value="1"/>
</dbReference>
<dbReference type="InterPro" id="IPR027417">
    <property type="entry name" value="P-loop_NTPase"/>
</dbReference>
<dbReference type="GO" id="GO:0046872">
    <property type="term" value="F:metal ion binding"/>
    <property type="evidence" value="ECO:0007669"/>
    <property type="project" value="UniProtKB-KW"/>
</dbReference>
<dbReference type="InterPro" id="IPR036389">
    <property type="entry name" value="RNase_III_sf"/>
</dbReference>
<comment type="cofactor">
    <cofactor evidence="1">
        <name>Mn(2+)</name>
        <dbReference type="ChEBI" id="CHEBI:29035"/>
    </cofactor>
</comment>
<dbReference type="SMART" id="SM00535">
    <property type="entry name" value="RIBOc"/>
    <property type="match status" value="2"/>
</dbReference>
<evidence type="ECO:0000256" key="17">
    <source>
        <dbReference type="ARBA" id="ARBA00035116"/>
    </source>
</evidence>
<dbReference type="GO" id="GO:0003723">
    <property type="term" value="F:RNA binding"/>
    <property type="evidence" value="ECO:0007669"/>
    <property type="project" value="UniProtKB-UniRule"/>
</dbReference>
<protein>
    <recommendedName>
        <fullName evidence="3">Dicer-like protein 1</fullName>
    </recommendedName>
</protein>
<dbReference type="InterPro" id="IPR003100">
    <property type="entry name" value="PAZ_dom"/>
</dbReference>
<dbReference type="GO" id="GO:0005737">
    <property type="term" value="C:cytoplasm"/>
    <property type="evidence" value="ECO:0007669"/>
    <property type="project" value="TreeGrafter"/>
</dbReference>
<evidence type="ECO:0000256" key="5">
    <source>
        <dbReference type="ARBA" id="ARBA00022723"/>
    </source>
</evidence>
<keyword evidence="10" id="KW-0862">Zinc</keyword>
<feature type="coiled-coil region" evidence="19">
    <location>
        <begin position="53"/>
        <end position="83"/>
    </location>
</feature>
<comment type="similarity">
    <text evidence="17 18">Belongs to the helicase family. Dicer subfamily.</text>
</comment>
<evidence type="ECO:0000259" key="25">
    <source>
        <dbReference type="PROSITE" id="PS51327"/>
    </source>
</evidence>
<dbReference type="FunFam" id="3.40.50.300:FF:000628">
    <property type="entry name" value="Endoribonuclease Dicer"/>
    <property type="match status" value="1"/>
</dbReference>
<dbReference type="InterPro" id="IPR006935">
    <property type="entry name" value="Helicase/UvrB_N"/>
</dbReference>
<dbReference type="CDD" id="cd18034">
    <property type="entry name" value="DEXHc_dicer"/>
    <property type="match status" value="1"/>
</dbReference>
<dbReference type="FunFam" id="1.10.1520.10:FF:000015">
    <property type="entry name" value="Dicer-like protein 1"/>
    <property type="match status" value="1"/>
</dbReference>
<feature type="domain" description="Helicase ATP-binding" evidence="23">
    <location>
        <begin position="99"/>
        <end position="281"/>
    </location>
</feature>
<dbReference type="InterPro" id="IPR038248">
    <property type="entry name" value="Dicer_dimer_sf"/>
</dbReference>
<keyword evidence="19" id="KW-0175">Coiled coil</keyword>
<feature type="domain" description="RNase III" evidence="21">
    <location>
        <begin position="1232"/>
        <end position="1383"/>
    </location>
</feature>
<keyword evidence="9 26" id="KW-0347">Helicase</keyword>
<evidence type="ECO:0000256" key="9">
    <source>
        <dbReference type="ARBA" id="ARBA00022806"/>
    </source>
</evidence>
<keyword evidence="13 18" id="KW-0694">RNA-binding</keyword>
<name>A0A9P4MF89_9PEZI</name>
<dbReference type="Pfam" id="PF24995">
    <property type="entry name" value="DSRM_2"/>
    <property type="match status" value="1"/>
</dbReference>
<keyword evidence="14" id="KW-0051">Antiviral defense</keyword>
<dbReference type="OrthoDB" id="416741at2759"/>
<evidence type="ECO:0000256" key="6">
    <source>
        <dbReference type="ARBA" id="ARBA00022737"/>
    </source>
</evidence>
<dbReference type="CDD" id="cd00593">
    <property type="entry name" value="RIBOc"/>
    <property type="match status" value="2"/>
</dbReference>
<evidence type="ECO:0000256" key="4">
    <source>
        <dbReference type="ARBA" id="ARBA00022721"/>
    </source>
</evidence>
<dbReference type="Pfam" id="PF03368">
    <property type="entry name" value="Dicer_dimer"/>
    <property type="match status" value="1"/>
</dbReference>
<dbReference type="CDD" id="cd18802">
    <property type="entry name" value="SF2_C_dicer"/>
    <property type="match status" value="1"/>
</dbReference>
<feature type="domain" description="Helicase C-terminal" evidence="24">
    <location>
        <begin position="428"/>
        <end position="587"/>
    </location>
</feature>
<dbReference type="Pfam" id="PF04851">
    <property type="entry name" value="ResIII"/>
    <property type="match status" value="1"/>
</dbReference>
<dbReference type="GO" id="GO:0003677">
    <property type="term" value="F:DNA binding"/>
    <property type="evidence" value="ECO:0007669"/>
    <property type="project" value="InterPro"/>
</dbReference>
<evidence type="ECO:0000256" key="1">
    <source>
        <dbReference type="ARBA" id="ARBA00001936"/>
    </source>
</evidence>
<evidence type="ECO:0000256" key="7">
    <source>
        <dbReference type="ARBA" id="ARBA00022741"/>
    </source>
</evidence>
<dbReference type="SUPFAM" id="SSF52540">
    <property type="entry name" value="P-loop containing nucleoside triphosphate hydrolases"/>
    <property type="match status" value="1"/>
</dbReference>
<dbReference type="Pfam" id="PF00636">
    <property type="entry name" value="Ribonuclease_3"/>
    <property type="match status" value="2"/>
</dbReference>
<keyword evidence="11" id="KW-0067">ATP-binding</keyword>
<dbReference type="FunFam" id="3.40.50.300:FF:001669">
    <property type="entry name" value="Dicer-like protein 1"/>
    <property type="match status" value="1"/>
</dbReference>
<dbReference type="PROSITE" id="PS00517">
    <property type="entry name" value="RNASE_3_1"/>
    <property type="match status" value="1"/>
</dbReference>
<feature type="domain" description="Dicer dsRNA-binding fold" evidence="25">
    <location>
        <begin position="618"/>
        <end position="708"/>
    </location>
</feature>
<feature type="region of interest" description="Disordered" evidence="20">
    <location>
        <begin position="1"/>
        <end position="38"/>
    </location>
</feature>
<evidence type="ECO:0000256" key="11">
    <source>
        <dbReference type="ARBA" id="ARBA00022840"/>
    </source>
</evidence>
<dbReference type="SMART" id="SM00490">
    <property type="entry name" value="HELICc"/>
    <property type="match status" value="1"/>
</dbReference>
<sequence>MALTEEEVYKTDLDDDNDAEHDSEDDSPQSAVLRPISARKREQRAIFQDYVTKRAQNITKEEIKQELQNADDEELSIKALMAKHENEQITTPREYQLELFERAKQQNIIAVLDTGSGKTHISVLLLRHVIDQELEGRAAGKPPKISFFLVDSVALVMQQHAVLSCNLNQNVDRIHGAMVPQLWSREKWEGYFAENMVLVCTAEVVCHALAHSFINIEQINLLIFDEAHHAKKEHPYARIIRDHYLPREDKTKLPKIFGMTASPVDVKADDIGGAAMELEHLLQCRIATTSDLSLLQKFVSRPEEKVTEYPALQAPFETPFHQELKTRFGDLNVFRKYFSTSKVTAAELGPWASDFYWTSALADAQASKKRRKIERDFNKTPSETETRELDQQLAKLEEATELVRNHDFGDPTPITVQLSPKVVKLHEWLLQYFSHPSSTARCIVFVERRHTAHLLCEIFTRIGGQYLKSGMLTGTNRGDEISVTFRQQMISLQRFRSGEVNCLFATSIAEEGLDIPACNLVVRFDLYKTMIQYIQSRGRARHRHSQYLHMIEHGNSNHDVLVHNVLQSEKIMRRFCETLPEDRRLEGNDDIDESQLGANIGRTYTEPTTGAKLTYHSSLAVLAHFVSSLPSEGDEPLTPNYVVTAEAGNFICEVILPECSPVQRTIGRPERRKALAKRSAAFDLCIQLRKGKFLNQNLLPIYTKQLPAMRNAQLAMSSKKSSSYEMQSKPKLWELGRGEIPNRLYLTILDVSEGLERPQSPIGLVTRYPLPDIPRFPLFLTSGKITGTVTRTLELPFEVSPETIRNFTTFTHCAWLDIWNKTYEFDPANMSYWIVPLLPSAKGMAPTIADITADKLIDCEAILHVVETDEYIRWMPDMSHESLENRFFVDPWDGGRRWFSSRVVETMRAGDTLPVDAERDSAKARGIECVLDYSNSLWKKSRAKVKHAWDPNQPVLLAEFREVRQDFLGESSKPEKEKLTKAFICPQPLRISRLNPSFVAMCLVLPSIIHRIESYMIALEAFDVLGLKVEAPLALEAMTKDSDNSGEHDEERINFQRGMGNNYERLEFLGDCFLKMATTIPLFARNPTNNEEQFHIKRMIMICNQNLFTSAKKLEVFKFVRSKALSRYGWYPEGLKLLKGKGLKRKAEQDSTHALSDKTVADVCEAAIGASFLQYNVQGVWNPDSWQNAITAVTNLVQNSDHTAKKWSDYYELYSVPEFHHTNATAAQLNMAAQIEQAHCYHFNFPKLLRSAFMHPSRSTQIEKIPSYQRLEFLGDALLDLACVTHLFYNYPTKDPQWLTEHKTAMVSNRFLGAVCVKLGFHHHLVHDYSSIENSITSYVLEATEAEADSNGSPDYWTSIKEAPKCLPDIVESYIGAIFVDSGFNYGEVQRFFDEHIKRYFEDMTIYDTFASNHPITRLHHLLAIDFGCHDHSIMSQTVPPLAEGMTPKIIAGFLVHGQVITDDVGDSGRYAKERASKKALVMLRALAPSQFRRKYGCDCKVADDEETEVEGPDLGTAI</sequence>
<comment type="caution">
    <text evidence="26">The sequence shown here is derived from an EMBL/GenBank/DDBJ whole genome shotgun (WGS) entry which is preliminary data.</text>
</comment>
<evidence type="ECO:0000256" key="19">
    <source>
        <dbReference type="SAM" id="Coils"/>
    </source>
</evidence>
<dbReference type="GO" id="GO:0004525">
    <property type="term" value="F:ribonuclease III activity"/>
    <property type="evidence" value="ECO:0007669"/>
    <property type="project" value="InterPro"/>
</dbReference>
<dbReference type="InterPro" id="IPR001650">
    <property type="entry name" value="Helicase_C-like"/>
</dbReference>
<evidence type="ECO:0000256" key="3">
    <source>
        <dbReference type="ARBA" id="ARBA00020797"/>
    </source>
</evidence>
<reference evidence="26" key="1">
    <citation type="journal article" date="2020" name="Stud. Mycol.">
        <title>101 Dothideomycetes genomes: a test case for predicting lifestyles and emergence of pathogens.</title>
        <authorList>
            <person name="Haridas S."/>
            <person name="Albert R."/>
            <person name="Binder M."/>
            <person name="Bloem J."/>
            <person name="Labutti K."/>
            <person name="Salamov A."/>
            <person name="Andreopoulos B."/>
            <person name="Baker S."/>
            <person name="Barry K."/>
            <person name="Bills G."/>
            <person name="Bluhm B."/>
            <person name="Cannon C."/>
            <person name="Castanera R."/>
            <person name="Culley D."/>
            <person name="Daum C."/>
            <person name="Ezra D."/>
            <person name="Gonzalez J."/>
            <person name="Henrissat B."/>
            <person name="Kuo A."/>
            <person name="Liang C."/>
            <person name="Lipzen A."/>
            <person name="Lutzoni F."/>
            <person name="Magnuson J."/>
            <person name="Mondo S."/>
            <person name="Nolan M."/>
            <person name="Ohm R."/>
            <person name="Pangilinan J."/>
            <person name="Park H.-J."/>
            <person name="Ramirez L."/>
            <person name="Alfaro M."/>
            <person name="Sun H."/>
            <person name="Tritt A."/>
            <person name="Yoshinaga Y."/>
            <person name="Zwiers L.-H."/>
            <person name="Turgeon B."/>
            <person name="Goodwin S."/>
            <person name="Spatafora J."/>
            <person name="Crous P."/>
            <person name="Grigoriev I."/>
        </authorList>
    </citation>
    <scope>NUCLEOTIDE SEQUENCE</scope>
    <source>
        <strain evidence="26">CBS 133067</strain>
    </source>
</reference>
<keyword evidence="8" id="KW-0378">Hydrolase</keyword>
<dbReference type="Gene3D" id="3.40.50.300">
    <property type="entry name" value="P-loop containing nucleotide triphosphate hydrolases"/>
    <property type="match status" value="3"/>
</dbReference>
<evidence type="ECO:0000256" key="20">
    <source>
        <dbReference type="SAM" id="MobiDB-lite"/>
    </source>
</evidence>
<dbReference type="GO" id="GO:0050688">
    <property type="term" value="P:regulation of defense response to virus"/>
    <property type="evidence" value="ECO:0007669"/>
    <property type="project" value="UniProtKB-KW"/>
</dbReference>
<dbReference type="Gene3D" id="1.10.1520.10">
    <property type="entry name" value="Ribonuclease III domain"/>
    <property type="match status" value="2"/>
</dbReference>
<accession>A0A9P4MF89</accession>
<evidence type="ECO:0000259" key="21">
    <source>
        <dbReference type="PROSITE" id="PS50142"/>
    </source>
</evidence>
<keyword evidence="15" id="KW-0464">Manganese</keyword>
<evidence type="ECO:0000259" key="22">
    <source>
        <dbReference type="PROSITE" id="PS50821"/>
    </source>
</evidence>
<feature type="compositionally biased region" description="Acidic residues" evidence="20">
    <location>
        <begin position="13"/>
        <end position="27"/>
    </location>
</feature>
<keyword evidence="27" id="KW-1185">Reference proteome</keyword>
<dbReference type="GO" id="GO:0030422">
    <property type="term" value="P:siRNA processing"/>
    <property type="evidence" value="ECO:0007669"/>
    <property type="project" value="TreeGrafter"/>
</dbReference>
<dbReference type="PROSITE" id="PS50821">
    <property type="entry name" value="PAZ"/>
    <property type="match status" value="1"/>
</dbReference>
<comment type="function">
    <text evidence="16">Dicer-like endonuclease involved in cleaving double-stranded RNA in the RNA interference (RNAi) pathway. Produces 21 to 25 bp dsRNAs (siRNAs) which target the selective destruction of homologous RNAs leading to sequence-specific suppression of gene expression, called post-transcriptional gene silencing (PTGS). Part of a broad host defense response against viral infection and transposons.</text>
</comment>
<feature type="domain" description="RNase III" evidence="21">
    <location>
        <begin position="1025"/>
        <end position="1176"/>
    </location>
</feature>
<organism evidence="26 27">
    <name type="scientific">Rhizodiscina lignyota</name>
    <dbReference type="NCBI Taxonomy" id="1504668"/>
    <lineage>
        <taxon>Eukaryota</taxon>
        <taxon>Fungi</taxon>
        <taxon>Dikarya</taxon>
        <taxon>Ascomycota</taxon>
        <taxon>Pezizomycotina</taxon>
        <taxon>Dothideomycetes</taxon>
        <taxon>Pleosporomycetidae</taxon>
        <taxon>Aulographales</taxon>
        <taxon>Rhizodiscinaceae</taxon>
        <taxon>Rhizodiscina</taxon>
    </lineage>
</organism>